<dbReference type="Proteomes" id="UP000313066">
    <property type="component" value="Unassembled WGS sequence"/>
</dbReference>
<reference evidence="1 2" key="1">
    <citation type="submission" date="2019-10" db="EMBL/GenBank/DDBJ databases">
        <title>Nonomuraea sp. nov., isolated from Phyllanthus amarus.</title>
        <authorList>
            <person name="Klykleung N."/>
            <person name="Tanasupawat S."/>
        </authorList>
    </citation>
    <scope>NUCLEOTIDE SEQUENCE [LARGE SCALE GENOMIC DNA]</scope>
    <source>
        <strain evidence="1 2">CR1-09</strain>
    </source>
</reference>
<gene>
    <name evidence="1" type="ORF">FH610_018650</name>
</gene>
<dbReference type="RefSeq" id="WP_139575794.1">
    <property type="nucleotide sequence ID" value="NZ_VDMA02000009.1"/>
</dbReference>
<organism evidence="1 2">
    <name type="scientific">Microbispora catharanthi</name>
    <dbReference type="NCBI Taxonomy" id="1712871"/>
    <lineage>
        <taxon>Bacteria</taxon>
        <taxon>Bacillati</taxon>
        <taxon>Actinomycetota</taxon>
        <taxon>Actinomycetes</taxon>
        <taxon>Streptosporangiales</taxon>
        <taxon>Streptosporangiaceae</taxon>
        <taxon>Microbispora</taxon>
    </lineage>
</organism>
<sequence>MAIDLEAWTQRLFVLRDGGDFLDDPLDSVLSLTEFLTAAGRVAETYSTQRIADGLWFLADDSGLFRELYNPSVPENLRVRCAAAIRQLYAQLFERLCRNSLSHGDNGYSVENPLNSICYMWWDVFPTWGRPGDPVARRVDEVLLGVMRDTLPSENVACVESALHGLGHWHVTYSDVVESIVEEFLRQRPAIGGSLRDYARAARRGRVL</sequence>
<dbReference type="AlphaFoldDB" id="A0A5N6BTA6"/>
<protein>
    <submittedName>
        <fullName evidence="1">Uncharacterized protein</fullName>
    </submittedName>
</protein>
<evidence type="ECO:0000313" key="1">
    <source>
        <dbReference type="EMBL" id="KAB8183687.1"/>
    </source>
</evidence>
<keyword evidence="2" id="KW-1185">Reference proteome</keyword>
<accession>A0A5N6BTA6</accession>
<comment type="caution">
    <text evidence="1">The sequence shown here is derived from an EMBL/GenBank/DDBJ whole genome shotgun (WGS) entry which is preliminary data.</text>
</comment>
<dbReference type="EMBL" id="VDMA02000009">
    <property type="protein sequence ID" value="KAB8183687.1"/>
    <property type="molecule type" value="Genomic_DNA"/>
</dbReference>
<name>A0A5N6BTA6_9ACTN</name>
<evidence type="ECO:0000313" key="2">
    <source>
        <dbReference type="Proteomes" id="UP000313066"/>
    </source>
</evidence>
<proteinExistence type="predicted"/>